<evidence type="ECO:0000256" key="5">
    <source>
        <dbReference type="SAM" id="Phobius"/>
    </source>
</evidence>
<evidence type="ECO:0000256" key="4">
    <source>
        <dbReference type="ARBA" id="ARBA00023136"/>
    </source>
</evidence>
<dbReference type="InterPro" id="IPR044035">
    <property type="entry name" value="DUF5698"/>
</dbReference>
<gene>
    <name evidence="7" type="ORF">LDX50_27630</name>
</gene>
<evidence type="ECO:0000313" key="8">
    <source>
        <dbReference type="Proteomes" id="UP001139409"/>
    </source>
</evidence>
<feature type="transmembrane region" description="Helical" evidence="5">
    <location>
        <begin position="76"/>
        <end position="96"/>
    </location>
</feature>
<dbReference type="InterPro" id="IPR022930">
    <property type="entry name" value="UPF0316"/>
</dbReference>
<dbReference type="RefSeq" id="WP_225699529.1">
    <property type="nucleotide sequence ID" value="NZ_JAIXNE010000006.1"/>
</dbReference>
<evidence type="ECO:0000256" key="2">
    <source>
        <dbReference type="ARBA" id="ARBA00022692"/>
    </source>
</evidence>
<keyword evidence="4 5" id="KW-0472">Membrane</keyword>
<keyword evidence="2 5" id="KW-0812">Transmembrane</keyword>
<evidence type="ECO:0000256" key="3">
    <source>
        <dbReference type="ARBA" id="ARBA00022989"/>
    </source>
</evidence>
<accession>A0A9X1L2Y9</accession>
<dbReference type="Proteomes" id="UP001139409">
    <property type="component" value="Unassembled WGS sequence"/>
</dbReference>
<dbReference type="AlphaFoldDB" id="A0A9X1L2Y9"/>
<proteinExistence type="predicted"/>
<dbReference type="EMBL" id="JAIXNE010000006">
    <property type="protein sequence ID" value="MCA6078676.1"/>
    <property type="molecule type" value="Genomic_DNA"/>
</dbReference>
<dbReference type="Pfam" id="PF18955">
    <property type="entry name" value="DUF5698"/>
    <property type="match status" value="1"/>
</dbReference>
<keyword evidence="1" id="KW-1003">Cell membrane</keyword>
<evidence type="ECO:0000259" key="6">
    <source>
        <dbReference type="Pfam" id="PF18955"/>
    </source>
</evidence>
<dbReference type="NCBIfam" id="NF003191">
    <property type="entry name" value="PRK04164.1-2"/>
    <property type="match status" value="1"/>
</dbReference>
<keyword evidence="3 5" id="KW-1133">Transmembrane helix</keyword>
<dbReference type="PANTHER" id="PTHR40060">
    <property type="entry name" value="UPF0316 PROTEIN YEBE"/>
    <property type="match status" value="1"/>
</dbReference>
<sequence length="203" mass="23165">MEEFFSTTFGVSGETFRIIILPLLIFFARICDVSINTIRIIFVMSGRRMISTILGFFESLIWLLAIGQIFQHIDNIYSYIAYPAGFAAGIFVGMFIEEKLAYGKVVVRLLTNEDTAPLRAFLDARKWRYVMIDGISSDGHQQIIFTVINREHIELLLAEFHEHFPNGFYTIESVKSAAETSLLAQKPAGRRTIGSWLESIKRK</sequence>
<protein>
    <submittedName>
        <fullName evidence="7">DUF5698 domain-containing protein</fullName>
    </submittedName>
</protein>
<evidence type="ECO:0000313" key="7">
    <source>
        <dbReference type="EMBL" id="MCA6078676.1"/>
    </source>
</evidence>
<reference evidence="7" key="1">
    <citation type="submission" date="2021-09" db="EMBL/GenBank/DDBJ databases">
        <title>Fulvivirga sp. isolated from coastal sediment.</title>
        <authorList>
            <person name="Yu H."/>
        </authorList>
    </citation>
    <scope>NUCLEOTIDE SEQUENCE</scope>
    <source>
        <strain evidence="7">1062</strain>
    </source>
</reference>
<name>A0A9X1L2Y9_9BACT</name>
<feature type="transmembrane region" description="Helical" evidence="5">
    <location>
        <begin position="20"/>
        <end position="42"/>
    </location>
</feature>
<keyword evidence="8" id="KW-1185">Reference proteome</keyword>
<evidence type="ECO:0000256" key="1">
    <source>
        <dbReference type="ARBA" id="ARBA00022475"/>
    </source>
</evidence>
<dbReference type="PANTHER" id="PTHR40060:SF1">
    <property type="entry name" value="UPF0316 PROTEIN YEBE"/>
    <property type="match status" value="1"/>
</dbReference>
<organism evidence="7 8">
    <name type="scientific">Fulvivirga sedimenti</name>
    <dbReference type="NCBI Taxonomy" id="2879465"/>
    <lineage>
        <taxon>Bacteria</taxon>
        <taxon>Pseudomonadati</taxon>
        <taxon>Bacteroidota</taxon>
        <taxon>Cytophagia</taxon>
        <taxon>Cytophagales</taxon>
        <taxon>Fulvivirgaceae</taxon>
        <taxon>Fulvivirga</taxon>
    </lineage>
</organism>
<comment type="caution">
    <text evidence="7">The sequence shown here is derived from an EMBL/GenBank/DDBJ whole genome shotgun (WGS) entry which is preliminary data.</text>
</comment>
<feature type="transmembrane region" description="Helical" evidence="5">
    <location>
        <begin position="49"/>
        <end position="70"/>
    </location>
</feature>
<feature type="domain" description="DUF5698" evidence="6">
    <location>
        <begin position="37"/>
        <end position="94"/>
    </location>
</feature>